<accession>A0ABY4ALZ9</accession>
<keyword evidence="2" id="KW-1185">Reference proteome</keyword>
<dbReference type="Proteomes" id="UP000831607">
    <property type="component" value="Chromosome"/>
</dbReference>
<evidence type="ECO:0000313" key="2">
    <source>
        <dbReference type="Proteomes" id="UP000831607"/>
    </source>
</evidence>
<sequence length="49" mass="5177">MNSTLARSADSGTPQGCSYAAAHYPPYGVPCDLPMATPFAMIPAFKDQK</sequence>
<dbReference type="RefSeq" id="WP_369810213.1">
    <property type="nucleotide sequence ID" value="NZ_CP063982.1"/>
</dbReference>
<protein>
    <submittedName>
        <fullName evidence="1">Uncharacterized protein</fullName>
    </submittedName>
</protein>
<proteinExistence type="predicted"/>
<reference evidence="1 2" key="1">
    <citation type="submission" date="2020-11" db="EMBL/GenBank/DDBJ databases">
        <title>Algicoccus daihaiensis sp.nov., isolated from Daihai Lake in Inner Mongolia.</title>
        <authorList>
            <person name="Kai J."/>
        </authorList>
    </citation>
    <scope>NUCLEOTIDE SEQUENCE [LARGE SCALE GENOMIC DNA]</scope>
    <source>
        <strain evidence="2">f23</strain>
    </source>
</reference>
<name>A0ABY4ALZ9_9BURK</name>
<gene>
    <name evidence="1" type="ORF">DHf2319_03390</name>
</gene>
<organism evidence="1 2">
    <name type="scientific">Orrella daihaiensis</name>
    <dbReference type="NCBI Taxonomy" id="2782176"/>
    <lineage>
        <taxon>Bacteria</taxon>
        <taxon>Pseudomonadati</taxon>
        <taxon>Pseudomonadota</taxon>
        <taxon>Betaproteobacteria</taxon>
        <taxon>Burkholderiales</taxon>
        <taxon>Alcaligenaceae</taxon>
        <taxon>Orrella</taxon>
    </lineage>
</organism>
<dbReference type="EMBL" id="CP063982">
    <property type="protein sequence ID" value="UOD50973.1"/>
    <property type="molecule type" value="Genomic_DNA"/>
</dbReference>
<evidence type="ECO:0000313" key="1">
    <source>
        <dbReference type="EMBL" id="UOD50973.1"/>
    </source>
</evidence>